<keyword evidence="2" id="KW-1185">Reference proteome</keyword>
<sequence length="106" mass="11096">MANYVQPGKIINYKNDTGANIAYGDVVVLSSRIGVAECGIANGEIGSVGLEGVYEFPAETTAAFAVGQKIYWDDANKRLTATEGTIFAGIAVEAKASADDFALVKM</sequence>
<evidence type="ECO:0008006" key="3">
    <source>
        <dbReference type="Google" id="ProtNLM"/>
    </source>
</evidence>
<comment type="caution">
    <text evidence="1">The sequence shown here is derived from an EMBL/GenBank/DDBJ whole genome shotgun (WGS) entry which is preliminary data.</text>
</comment>
<proteinExistence type="predicted"/>
<organism evidence="1 2">
    <name type="scientific">Caproicibacter fermentans</name>
    <dbReference type="NCBI Taxonomy" id="2576756"/>
    <lineage>
        <taxon>Bacteria</taxon>
        <taxon>Bacillati</taxon>
        <taxon>Bacillota</taxon>
        <taxon>Clostridia</taxon>
        <taxon>Eubacteriales</taxon>
        <taxon>Acutalibacteraceae</taxon>
        <taxon>Caproicibacter</taxon>
    </lineage>
</organism>
<accession>A0A6N8HZ77</accession>
<dbReference type="RefSeq" id="WP_156990411.1">
    <property type="nucleotide sequence ID" value="NZ_VWXL01000052.1"/>
</dbReference>
<dbReference type="EMBL" id="VWXL01000052">
    <property type="protein sequence ID" value="MVB11072.1"/>
    <property type="molecule type" value="Genomic_DNA"/>
</dbReference>
<protein>
    <recommendedName>
        <fullName evidence="3">DUF2190 family protein</fullName>
    </recommendedName>
</protein>
<evidence type="ECO:0000313" key="1">
    <source>
        <dbReference type="EMBL" id="MVB11072.1"/>
    </source>
</evidence>
<evidence type="ECO:0000313" key="2">
    <source>
        <dbReference type="Proteomes" id="UP000469440"/>
    </source>
</evidence>
<name>A0A6N8HZ77_9FIRM</name>
<dbReference type="Proteomes" id="UP000469440">
    <property type="component" value="Unassembled WGS sequence"/>
</dbReference>
<dbReference type="InterPro" id="IPR011231">
    <property type="entry name" value="Phage_VT1-Sakai_H0018"/>
</dbReference>
<dbReference type="PIRSF" id="PIRSF030771">
    <property type="entry name" value="UCP030771"/>
    <property type="match status" value="1"/>
</dbReference>
<dbReference type="Pfam" id="PF09956">
    <property type="entry name" value="Phage_cement_2"/>
    <property type="match status" value="1"/>
</dbReference>
<dbReference type="OrthoDB" id="1682205at2"/>
<reference evidence="1 2" key="1">
    <citation type="submission" date="2019-09" db="EMBL/GenBank/DDBJ databases">
        <title>Genome sequence of Clostridium sp. EA1.</title>
        <authorList>
            <person name="Poehlein A."/>
            <person name="Bengelsdorf F.R."/>
            <person name="Daniel R."/>
        </authorList>
    </citation>
    <scope>NUCLEOTIDE SEQUENCE [LARGE SCALE GENOMIC DNA]</scope>
    <source>
        <strain evidence="1 2">EA1</strain>
    </source>
</reference>
<gene>
    <name evidence="1" type="ORF">CAFE_17740</name>
</gene>
<dbReference type="AlphaFoldDB" id="A0A6N8HZ77"/>